<evidence type="ECO:0000313" key="1">
    <source>
        <dbReference type="EMBL" id="GBN11268.1"/>
    </source>
</evidence>
<comment type="caution">
    <text evidence="1">The sequence shown here is derived from an EMBL/GenBank/DDBJ whole genome shotgun (WGS) entry which is preliminary data.</text>
</comment>
<reference evidence="1 2" key="1">
    <citation type="journal article" date="2019" name="Sci. Rep.">
        <title>Orb-weaving spider Araneus ventricosus genome elucidates the spidroin gene catalogue.</title>
        <authorList>
            <person name="Kono N."/>
            <person name="Nakamura H."/>
            <person name="Ohtoshi R."/>
            <person name="Moran D.A.P."/>
            <person name="Shinohara A."/>
            <person name="Yoshida Y."/>
            <person name="Fujiwara M."/>
            <person name="Mori M."/>
            <person name="Tomita M."/>
            <person name="Arakawa K."/>
        </authorList>
    </citation>
    <scope>NUCLEOTIDE SEQUENCE [LARGE SCALE GENOMIC DNA]</scope>
</reference>
<protein>
    <submittedName>
        <fullName evidence="1">Uncharacterized protein</fullName>
    </submittedName>
</protein>
<proteinExistence type="predicted"/>
<name>A0A4Y2L9E3_ARAVE</name>
<sequence length="84" mass="9846">MRLSRQVFPSPTKPQETRLLRQKMLAPWRLGIVWRRSSARPSPRVRRPTGNERFMVKEESAASVETRPWMPEGRSLTLPIAFML</sequence>
<evidence type="ECO:0000313" key="2">
    <source>
        <dbReference type="Proteomes" id="UP000499080"/>
    </source>
</evidence>
<gene>
    <name evidence="1" type="ORF">AVEN_268837_1</name>
</gene>
<accession>A0A4Y2L9E3</accession>
<keyword evidence="2" id="KW-1185">Reference proteome</keyword>
<dbReference type="AlphaFoldDB" id="A0A4Y2L9E3"/>
<dbReference type="EMBL" id="BGPR01005556">
    <property type="protein sequence ID" value="GBN11268.1"/>
    <property type="molecule type" value="Genomic_DNA"/>
</dbReference>
<dbReference type="Proteomes" id="UP000499080">
    <property type="component" value="Unassembled WGS sequence"/>
</dbReference>
<organism evidence="1 2">
    <name type="scientific">Araneus ventricosus</name>
    <name type="common">Orbweaver spider</name>
    <name type="synonym">Epeira ventricosa</name>
    <dbReference type="NCBI Taxonomy" id="182803"/>
    <lineage>
        <taxon>Eukaryota</taxon>
        <taxon>Metazoa</taxon>
        <taxon>Ecdysozoa</taxon>
        <taxon>Arthropoda</taxon>
        <taxon>Chelicerata</taxon>
        <taxon>Arachnida</taxon>
        <taxon>Araneae</taxon>
        <taxon>Araneomorphae</taxon>
        <taxon>Entelegynae</taxon>
        <taxon>Araneoidea</taxon>
        <taxon>Araneidae</taxon>
        <taxon>Araneus</taxon>
    </lineage>
</organism>